<organism evidence="2 3">
    <name type="scientific">Salix viminalis</name>
    <name type="common">Common osier</name>
    <name type="synonym">Basket willow</name>
    <dbReference type="NCBI Taxonomy" id="40686"/>
    <lineage>
        <taxon>Eukaryota</taxon>
        <taxon>Viridiplantae</taxon>
        <taxon>Streptophyta</taxon>
        <taxon>Embryophyta</taxon>
        <taxon>Tracheophyta</taxon>
        <taxon>Spermatophyta</taxon>
        <taxon>Magnoliopsida</taxon>
        <taxon>eudicotyledons</taxon>
        <taxon>Gunneridae</taxon>
        <taxon>Pentapetalae</taxon>
        <taxon>rosids</taxon>
        <taxon>fabids</taxon>
        <taxon>Malpighiales</taxon>
        <taxon>Salicaceae</taxon>
        <taxon>Saliceae</taxon>
        <taxon>Salix</taxon>
    </lineage>
</organism>
<evidence type="ECO:0000313" key="3">
    <source>
        <dbReference type="Proteomes" id="UP001151529"/>
    </source>
</evidence>
<reference evidence="2" key="2">
    <citation type="journal article" date="2023" name="Int. J. Mol. Sci.">
        <title>De Novo Assembly and Annotation of 11 Diverse Shrub Willow (Salix) Genomes Reveals Novel Gene Organization in Sex-Linked Regions.</title>
        <authorList>
            <person name="Hyden B."/>
            <person name="Feng K."/>
            <person name="Yates T.B."/>
            <person name="Jawdy S."/>
            <person name="Cereghino C."/>
            <person name="Smart L.B."/>
            <person name="Muchero W."/>
        </authorList>
    </citation>
    <scope>NUCLEOTIDE SEQUENCE [LARGE SCALE GENOMIC DNA]</scope>
    <source>
        <tissue evidence="2">Shoot tip</tissue>
    </source>
</reference>
<protein>
    <submittedName>
        <fullName evidence="2">Uncharacterized protein</fullName>
    </submittedName>
</protein>
<reference evidence="2" key="1">
    <citation type="submission" date="2022-11" db="EMBL/GenBank/DDBJ databases">
        <authorList>
            <person name="Hyden B.L."/>
            <person name="Feng K."/>
            <person name="Yates T."/>
            <person name="Jawdy S."/>
            <person name="Smart L.B."/>
            <person name="Muchero W."/>
        </authorList>
    </citation>
    <scope>NUCLEOTIDE SEQUENCE</scope>
    <source>
        <tissue evidence="2">Shoot tip</tissue>
    </source>
</reference>
<dbReference type="AlphaFoldDB" id="A0A9Q0T1C4"/>
<sequence length="157" mass="16954">MSNSEPSEPVTSDEHGNSMPVGSFDKKVLEQQMDVDSENGHGNNKDGIPVLTEDSINRGDIVSTVAVKIKVDDVSVDGDVVMRTEIVDGLASVEGESIQERADGFDKDDVIQVSNGRDDKVNQMKDEGKLPVIDVDLTNSELNGEGVPIAQLRDRNC</sequence>
<evidence type="ECO:0000313" key="2">
    <source>
        <dbReference type="EMBL" id="KAJ6697382.1"/>
    </source>
</evidence>
<gene>
    <name evidence="2" type="ORF">OIU85_003726</name>
</gene>
<evidence type="ECO:0000256" key="1">
    <source>
        <dbReference type="SAM" id="MobiDB-lite"/>
    </source>
</evidence>
<feature type="compositionally biased region" description="Polar residues" evidence="1">
    <location>
        <begin position="1"/>
        <end position="10"/>
    </location>
</feature>
<dbReference type="Proteomes" id="UP001151529">
    <property type="component" value="Chromosome 19"/>
</dbReference>
<accession>A0A9Q0T1C4</accession>
<proteinExistence type="predicted"/>
<dbReference type="EMBL" id="JAPFFL010000010">
    <property type="protein sequence ID" value="KAJ6697382.1"/>
    <property type="molecule type" value="Genomic_DNA"/>
</dbReference>
<feature type="region of interest" description="Disordered" evidence="1">
    <location>
        <begin position="1"/>
        <end position="51"/>
    </location>
</feature>
<keyword evidence="3" id="KW-1185">Reference proteome</keyword>
<name>A0A9Q0T1C4_SALVM</name>
<comment type="caution">
    <text evidence="2">The sequence shown here is derived from an EMBL/GenBank/DDBJ whole genome shotgun (WGS) entry which is preliminary data.</text>
</comment>